<dbReference type="InterPro" id="IPR009045">
    <property type="entry name" value="Zn_M74/Hedgehog-like"/>
</dbReference>
<gene>
    <name evidence="4" type="ORF">D1970_08010</name>
</gene>
<feature type="region of interest" description="Disordered" evidence="1">
    <location>
        <begin position="29"/>
        <end position="53"/>
    </location>
</feature>
<dbReference type="InterPro" id="IPR058193">
    <property type="entry name" value="VanY/YodJ_core_dom"/>
</dbReference>
<evidence type="ECO:0000259" key="3">
    <source>
        <dbReference type="Pfam" id="PF02557"/>
    </source>
</evidence>
<reference evidence="4 5" key="1">
    <citation type="submission" date="2018-08" db="EMBL/GenBank/DDBJ databases">
        <title>Bacillus jemisoniae sp. nov., Bacillus chryseoplanitiae sp. nov., Bacillus resnikiae sp. nov., and Bacillus frankliniae sp. nov., isolated from Viking spacecraft and associated surfaces.</title>
        <authorList>
            <person name="Seuylemezian A."/>
            <person name="Vaishampayan P."/>
        </authorList>
    </citation>
    <scope>NUCLEOTIDE SEQUENCE [LARGE SCALE GENOMIC DNA]</scope>
    <source>
        <strain evidence="4 5">JJ-247</strain>
    </source>
</reference>
<feature type="chain" id="PRO_5038751607" evidence="2">
    <location>
        <begin position="21"/>
        <end position="267"/>
    </location>
</feature>
<keyword evidence="4" id="KW-0645">Protease</keyword>
<keyword evidence="2" id="KW-0732">Signal</keyword>
<feature type="compositionally biased region" description="Basic and acidic residues" evidence="1">
    <location>
        <begin position="29"/>
        <end position="48"/>
    </location>
</feature>
<dbReference type="Proteomes" id="UP000265816">
    <property type="component" value="Unassembled WGS sequence"/>
</dbReference>
<dbReference type="GO" id="GO:0006508">
    <property type="term" value="P:proteolysis"/>
    <property type="evidence" value="ECO:0007669"/>
    <property type="project" value="InterPro"/>
</dbReference>
<dbReference type="AlphaFoldDB" id="A0A398B7K1"/>
<evidence type="ECO:0000313" key="4">
    <source>
        <dbReference type="EMBL" id="RID85511.1"/>
    </source>
</evidence>
<dbReference type="SUPFAM" id="SSF55166">
    <property type="entry name" value="Hedgehog/DD-peptidase"/>
    <property type="match status" value="1"/>
</dbReference>
<sequence>MKKAMLLLVIAAFLSGGCSSLDTGKLPFTKKETENHDNDGNKQADKDSSGTSSPSLEAAYFNDIDTVDGRKVIQNPFNHLALVNKDYALPSSYVPDDLVRANVAFSFGDQQLEKALLREEAAEAMEKMFNEAKQQGVELFAVSGYRSHVRQTEVFDAEVQRVGEEKAAEAVAYPGNSEHQTGLAMDISGQSIGFALSEEFGSVKEGHWLADHAHNFGFILRYPKGKEEITGYQYEPWHFRYVGKKAATEIYKNKWTLEEYFKTVRKI</sequence>
<dbReference type="GO" id="GO:0004180">
    <property type="term" value="F:carboxypeptidase activity"/>
    <property type="evidence" value="ECO:0007669"/>
    <property type="project" value="UniProtKB-KW"/>
</dbReference>
<dbReference type="InterPro" id="IPR052179">
    <property type="entry name" value="DD-CPase-like"/>
</dbReference>
<evidence type="ECO:0000256" key="2">
    <source>
        <dbReference type="SAM" id="SignalP"/>
    </source>
</evidence>
<evidence type="ECO:0000256" key="1">
    <source>
        <dbReference type="SAM" id="MobiDB-lite"/>
    </source>
</evidence>
<evidence type="ECO:0000313" key="5">
    <source>
        <dbReference type="Proteomes" id="UP000265816"/>
    </source>
</evidence>
<dbReference type="InterPro" id="IPR003709">
    <property type="entry name" value="VanY-like_core_dom"/>
</dbReference>
<dbReference type="RefSeq" id="WP_119112364.1">
    <property type="nucleotide sequence ID" value="NZ_CBCSEO010000002.1"/>
</dbReference>
<proteinExistence type="predicted"/>
<organism evidence="4 5">
    <name type="scientific">Mesobacillus zeae</name>
    <dbReference type="NCBI Taxonomy" id="1917180"/>
    <lineage>
        <taxon>Bacteria</taxon>
        <taxon>Bacillati</taxon>
        <taxon>Bacillota</taxon>
        <taxon>Bacilli</taxon>
        <taxon>Bacillales</taxon>
        <taxon>Bacillaceae</taxon>
        <taxon>Mesobacillus</taxon>
    </lineage>
</organism>
<dbReference type="OrthoDB" id="9792074at2"/>
<name>A0A398B7K1_9BACI</name>
<feature type="domain" description="D-alanyl-D-alanine carboxypeptidase-like core" evidence="3">
    <location>
        <begin position="116"/>
        <end position="244"/>
    </location>
</feature>
<dbReference type="CDD" id="cd14852">
    <property type="entry name" value="LD-carboxypeptidase"/>
    <property type="match status" value="1"/>
</dbReference>
<protein>
    <submittedName>
        <fullName evidence="4">D-alanyl-D-alanine carboxypeptidase family protein</fullName>
    </submittedName>
</protein>
<dbReference type="EMBL" id="QWVT01000015">
    <property type="protein sequence ID" value="RID85511.1"/>
    <property type="molecule type" value="Genomic_DNA"/>
</dbReference>
<feature type="signal peptide" evidence="2">
    <location>
        <begin position="1"/>
        <end position="20"/>
    </location>
</feature>
<accession>A0A398B7K1</accession>
<dbReference type="PANTHER" id="PTHR34385:SF1">
    <property type="entry name" value="PEPTIDOGLYCAN L-ALANYL-D-GLUTAMATE ENDOPEPTIDASE CWLK"/>
    <property type="match status" value="1"/>
</dbReference>
<comment type="caution">
    <text evidence="4">The sequence shown here is derived from an EMBL/GenBank/DDBJ whole genome shotgun (WGS) entry which is preliminary data.</text>
</comment>
<keyword evidence="4" id="KW-0378">Hydrolase</keyword>
<keyword evidence="5" id="KW-1185">Reference proteome</keyword>
<dbReference type="PANTHER" id="PTHR34385">
    <property type="entry name" value="D-ALANYL-D-ALANINE CARBOXYPEPTIDASE"/>
    <property type="match status" value="1"/>
</dbReference>
<dbReference type="PROSITE" id="PS51257">
    <property type="entry name" value="PROKAR_LIPOPROTEIN"/>
    <property type="match status" value="1"/>
</dbReference>
<dbReference type="Gene3D" id="3.30.1380.10">
    <property type="match status" value="1"/>
</dbReference>
<dbReference type="Pfam" id="PF02557">
    <property type="entry name" value="VanY"/>
    <property type="match status" value="1"/>
</dbReference>
<keyword evidence="4" id="KW-0121">Carboxypeptidase</keyword>